<protein>
    <submittedName>
        <fullName evidence="1">Uncharacterized protein</fullName>
    </submittedName>
</protein>
<gene>
    <name evidence="1" type="ORF">BHS09_07390</name>
</gene>
<reference evidence="1 2" key="1">
    <citation type="journal article" date="2019" name="Science">
        <title>Social genes are selection hotspots in kin groups of a soil microbe.</title>
        <authorList>
            <person name="Wielgoss S."/>
            <person name="Wolfensberger R."/>
            <person name="Sun L."/>
            <person name="Fiegna F."/>
            <person name="Velicer G.J."/>
        </authorList>
    </citation>
    <scope>NUCLEOTIDE SEQUENCE [LARGE SCALE GENOMIC DNA]</scope>
    <source>
        <strain evidence="1 2">MC3.5.9c15</strain>
    </source>
</reference>
<proteinExistence type="predicted"/>
<evidence type="ECO:0000313" key="2">
    <source>
        <dbReference type="Proteomes" id="UP000320179"/>
    </source>
</evidence>
<accession>A0AAE6KR75</accession>
<name>A0AAE6KR75_MYXXA</name>
<dbReference type="AlphaFoldDB" id="A0AAE6KR75"/>
<dbReference type="Proteomes" id="UP000320179">
    <property type="component" value="Chromosome"/>
</dbReference>
<dbReference type="EMBL" id="CP017174">
    <property type="protein sequence ID" value="QDE66849.1"/>
    <property type="molecule type" value="Genomic_DNA"/>
</dbReference>
<evidence type="ECO:0000313" key="1">
    <source>
        <dbReference type="EMBL" id="QDE66849.1"/>
    </source>
</evidence>
<sequence>MDLSRVGSIKERGILVIDAAADLLSLLELTDTVVTGDANLLTGALADGIVKAGGCAMPCPSRATGGPRTPRCARGCASWVAKTCWMRRGQSPCAIRARTVGRKQAMSEKSNDAVGHLT</sequence>
<organism evidence="1 2">
    <name type="scientific">Myxococcus xanthus</name>
    <dbReference type="NCBI Taxonomy" id="34"/>
    <lineage>
        <taxon>Bacteria</taxon>
        <taxon>Pseudomonadati</taxon>
        <taxon>Myxococcota</taxon>
        <taxon>Myxococcia</taxon>
        <taxon>Myxococcales</taxon>
        <taxon>Cystobacterineae</taxon>
        <taxon>Myxococcaceae</taxon>
        <taxon>Myxococcus</taxon>
    </lineage>
</organism>